<accession>A0AC61RUN9</accession>
<evidence type="ECO:0000313" key="1">
    <source>
        <dbReference type="EMBL" id="TGY95493.1"/>
    </source>
</evidence>
<keyword evidence="2" id="KW-1185">Reference proteome</keyword>
<gene>
    <name evidence="1" type="ORF">E5329_14470</name>
</gene>
<proteinExistence type="predicted"/>
<protein>
    <submittedName>
        <fullName evidence="1">GGDEF domain-containing protein</fullName>
    </submittedName>
</protein>
<dbReference type="Proteomes" id="UP000304953">
    <property type="component" value="Unassembled WGS sequence"/>
</dbReference>
<organism evidence="1 2">
    <name type="scientific">Petralouisia muris</name>
    <dbReference type="NCBI Taxonomy" id="3032872"/>
    <lineage>
        <taxon>Bacteria</taxon>
        <taxon>Bacillati</taxon>
        <taxon>Bacillota</taxon>
        <taxon>Clostridia</taxon>
        <taxon>Lachnospirales</taxon>
        <taxon>Lachnospiraceae</taxon>
        <taxon>Petralouisia</taxon>
    </lineage>
</organism>
<evidence type="ECO:0000313" key="2">
    <source>
        <dbReference type="Proteomes" id="UP000304953"/>
    </source>
</evidence>
<sequence>MNKNIAYVSITEWNQKVMRWIWISIGLVIFIQLLLYLFYQPVPECSKREYLDIFVLRPSIMIVMYAGCMELIFRFFGEALGEYVTTILFLLIQFLLLGTVVAVHSSVPFMCMILTYPVIFANVYREKIFRYAALIICILVYAGIRYGVIPSTEFYPDNSREVYLVIFVGFTIAAFSFSKVLTSVVVNFEKENQKIYEENKKVHEENQKIYEEKEKILEISQRDSMTGLYNHKIFYDKLEEYLQLCSEEYHLSLIIIDIDNFKRINDTFGHAMGDNVILKIVSVIRNNVDDKDIAARYGGEEFGLILVGKTEMEAYNVAERIRREVEAASVEGVTGNITISLGMLEVKPGDKNGILLFKEVDSALYEAKRTGKNKTVCRGWRKGDDNEYSYQNFSSSQ</sequence>
<dbReference type="EMBL" id="SRYA01000028">
    <property type="protein sequence ID" value="TGY95493.1"/>
    <property type="molecule type" value="Genomic_DNA"/>
</dbReference>
<name>A0AC61RUN9_9FIRM</name>
<comment type="caution">
    <text evidence="1">The sequence shown here is derived from an EMBL/GenBank/DDBJ whole genome shotgun (WGS) entry which is preliminary data.</text>
</comment>
<reference evidence="1" key="1">
    <citation type="submission" date="2019-04" db="EMBL/GenBank/DDBJ databases">
        <title>Microbes associate with the intestines of laboratory mice.</title>
        <authorList>
            <person name="Navarre W."/>
            <person name="Wong E."/>
            <person name="Huang K."/>
            <person name="Tropini C."/>
            <person name="Ng K."/>
            <person name="Yu B."/>
        </authorList>
    </citation>
    <scope>NUCLEOTIDE SEQUENCE</scope>
    <source>
        <strain evidence="1">NM01_1-7b</strain>
    </source>
</reference>